<reference evidence="2" key="1">
    <citation type="submission" date="2016-10" db="EMBL/GenBank/DDBJ databases">
        <authorList>
            <person name="Varghese N."/>
        </authorList>
    </citation>
    <scope>NUCLEOTIDE SEQUENCE [LARGE SCALE GENOMIC DNA]</scope>
    <source>
        <strain evidence="2">DSM 44719</strain>
    </source>
</reference>
<dbReference type="Gene3D" id="3.10.20.270">
    <property type="entry name" value="TmoB-like"/>
    <property type="match status" value="1"/>
</dbReference>
<evidence type="ECO:0000313" key="2">
    <source>
        <dbReference type="Proteomes" id="UP000183407"/>
    </source>
</evidence>
<dbReference type="SUPFAM" id="SSF110814">
    <property type="entry name" value="TmoB-like"/>
    <property type="match status" value="1"/>
</dbReference>
<dbReference type="GO" id="GO:0004497">
    <property type="term" value="F:monooxygenase activity"/>
    <property type="evidence" value="ECO:0007669"/>
    <property type="project" value="UniProtKB-KW"/>
</dbReference>
<dbReference type="InterPro" id="IPR036713">
    <property type="entry name" value="TmoB-like_sf"/>
</dbReference>
<dbReference type="Pfam" id="PF06234">
    <property type="entry name" value="TmoB"/>
    <property type="match status" value="1"/>
</dbReference>
<name>A0A1H5M2S8_RHOJO</name>
<protein>
    <submittedName>
        <fullName evidence="1">Toluene monooxygenase system protein B</fullName>
    </submittedName>
</protein>
<dbReference type="Proteomes" id="UP000183407">
    <property type="component" value="Unassembled WGS sequence"/>
</dbReference>
<proteinExistence type="predicted"/>
<evidence type="ECO:0000313" key="1">
    <source>
        <dbReference type="EMBL" id="SEE83575.1"/>
    </source>
</evidence>
<keyword evidence="1" id="KW-0503">Monooxygenase</keyword>
<organism evidence="1 2">
    <name type="scientific">Rhodococcus jostii</name>
    <dbReference type="NCBI Taxonomy" id="132919"/>
    <lineage>
        <taxon>Bacteria</taxon>
        <taxon>Bacillati</taxon>
        <taxon>Actinomycetota</taxon>
        <taxon>Actinomycetes</taxon>
        <taxon>Mycobacteriales</taxon>
        <taxon>Nocardiaceae</taxon>
        <taxon>Rhodococcus</taxon>
    </lineage>
</organism>
<keyword evidence="1" id="KW-0560">Oxidoreductase</keyword>
<accession>A0A1H5M2S8</accession>
<dbReference type="AlphaFoldDB" id="A0A1H5M2S8"/>
<dbReference type="InterPro" id="IPR009355">
    <property type="entry name" value="Toluene_mOase_B"/>
</dbReference>
<dbReference type="OrthoDB" id="3217472at2"/>
<gene>
    <name evidence="1" type="ORF">SAMN04490220_8614</name>
</gene>
<sequence length="94" mass="10221">MAPFPITGRFIGDFVPVLVAVDTDDTWDQIARKVATHSVGRRVPKPKVSPGYDVLVDGTVMTADATLGELLGTRTIPPLQWVDVRFREQVGSDG</sequence>
<dbReference type="RefSeq" id="WP_073361522.1">
    <property type="nucleotide sequence ID" value="NZ_FNTL01000005.1"/>
</dbReference>
<dbReference type="EMBL" id="FNTL01000005">
    <property type="protein sequence ID" value="SEE83575.1"/>
    <property type="molecule type" value="Genomic_DNA"/>
</dbReference>